<feature type="compositionally biased region" description="Basic and acidic residues" evidence="1">
    <location>
        <begin position="21"/>
        <end position="37"/>
    </location>
</feature>
<organism evidence="2 3">
    <name type="scientific">Liparis tanakae</name>
    <name type="common">Tanaka's snailfish</name>
    <dbReference type="NCBI Taxonomy" id="230148"/>
    <lineage>
        <taxon>Eukaryota</taxon>
        <taxon>Metazoa</taxon>
        <taxon>Chordata</taxon>
        <taxon>Craniata</taxon>
        <taxon>Vertebrata</taxon>
        <taxon>Euteleostomi</taxon>
        <taxon>Actinopterygii</taxon>
        <taxon>Neopterygii</taxon>
        <taxon>Teleostei</taxon>
        <taxon>Neoteleostei</taxon>
        <taxon>Acanthomorphata</taxon>
        <taxon>Eupercaria</taxon>
        <taxon>Perciformes</taxon>
        <taxon>Cottioidei</taxon>
        <taxon>Cottales</taxon>
        <taxon>Liparidae</taxon>
        <taxon>Liparis</taxon>
    </lineage>
</organism>
<name>A0A4Z2IZT3_9TELE</name>
<reference evidence="2 3" key="1">
    <citation type="submission" date="2019-03" db="EMBL/GenBank/DDBJ databases">
        <title>First draft genome of Liparis tanakae, snailfish: a comprehensive survey of snailfish specific genes.</title>
        <authorList>
            <person name="Kim W."/>
            <person name="Song I."/>
            <person name="Jeong J.-H."/>
            <person name="Kim D."/>
            <person name="Kim S."/>
            <person name="Ryu S."/>
            <person name="Song J.Y."/>
            <person name="Lee S.K."/>
        </authorList>
    </citation>
    <scope>NUCLEOTIDE SEQUENCE [LARGE SCALE GENOMIC DNA]</scope>
    <source>
        <tissue evidence="2">Muscle</tissue>
    </source>
</reference>
<dbReference type="OrthoDB" id="6226111at2759"/>
<feature type="compositionally biased region" description="Low complexity" evidence="1">
    <location>
        <begin position="91"/>
        <end position="104"/>
    </location>
</feature>
<protein>
    <submittedName>
        <fullName evidence="2">Uncharacterized protein</fullName>
    </submittedName>
</protein>
<feature type="compositionally biased region" description="Basic and acidic residues" evidence="1">
    <location>
        <begin position="78"/>
        <end position="88"/>
    </location>
</feature>
<comment type="caution">
    <text evidence="2">The sequence shown here is derived from an EMBL/GenBank/DDBJ whole genome shotgun (WGS) entry which is preliminary data.</text>
</comment>
<proteinExistence type="predicted"/>
<evidence type="ECO:0000313" key="2">
    <source>
        <dbReference type="EMBL" id="TNN82802.1"/>
    </source>
</evidence>
<sequence length="310" mass="34024">MHGRLTRGRSRDEQGNPAISHSEDPFVPAEREKHLQGDEQEQLSEPSMAMHNQSAGPRSEQFCDPDGFRPLGLAMKSGHSETPEHTHCDPLLTGTTSTPYSGPTEGYGPSSSSRTYTEEQLGLGTRRNSRMQPTEILIHSTRPTSRGGISVHERGTSEAGPGFRPLSRAAQEIMEICSVDHTGCEDPDLESDTTTHTLHILEQELMATETWTQASVFGTGGDHHAKDRFTRWVTSTHKLKATSRGEVQSIGSASQSAKGVEGHCCCGIPHFILRFPDTKCVNYQGQVHGETFFTSIVSIILFAFKTDTFD</sequence>
<dbReference type="EMBL" id="SRLO01000037">
    <property type="protein sequence ID" value="TNN82802.1"/>
    <property type="molecule type" value="Genomic_DNA"/>
</dbReference>
<evidence type="ECO:0000256" key="1">
    <source>
        <dbReference type="SAM" id="MobiDB-lite"/>
    </source>
</evidence>
<feature type="region of interest" description="Disordered" evidence="1">
    <location>
        <begin position="1"/>
        <end position="65"/>
    </location>
</feature>
<accession>A0A4Z2IZT3</accession>
<feature type="region of interest" description="Disordered" evidence="1">
    <location>
        <begin position="142"/>
        <end position="164"/>
    </location>
</feature>
<dbReference type="Proteomes" id="UP000314294">
    <property type="component" value="Unassembled WGS sequence"/>
</dbReference>
<keyword evidence="3" id="KW-1185">Reference proteome</keyword>
<gene>
    <name evidence="2" type="ORF">EYF80_007043</name>
</gene>
<feature type="region of interest" description="Disordered" evidence="1">
    <location>
        <begin position="77"/>
        <end position="116"/>
    </location>
</feature>
<evidence type="ECO:0000313" key="3">
    <source>
        <dbReference type="Proteomes" id="UP000314294"/>
    </source>
</evidence>
<dbReference type="AlphaFoldDB" id="A0A4Z2IZT3"/>